<dbReference type="InParanoid" id="A0A0C3H5U6"/>
<dbReference type="AlphaFoldDB" id="A0A0C3H5U6"/>
<keyword evidence="1" id="KW-0833">Ubl conjugation pathway</keyword>
<dbReference type="HOGENOM" id="CLU_017706_0_0_1"/>
<sequence>MEESNPELESFRQQWKAEFSARAQVEGSKHHPTSTGSSKSTRRPPAPPRIAAEKVPKNVVEEEEHANGHPFLGLDAPRGGISKEESSKPAGTEPQSALEHYEKAVEKEAQGRLGDSLNHYRKAFKLDHRVDLTYKNKHFPSSSFISKPPNTHPATDQVTKITTAHHSLDGTPQPINQLIAGFSSLSIEPALPAVEEDPVLPCPLATLPGEILVYIFRELAIIDVASFVRLAQVCKRMAYLVATEEQIWRRVCEGSEVGFAAMHYQFQVEIHGGPLEDENFPSPPSDSPSDLTPELIAPFTNITQANLTSALLQSLYSSSWQQMFRLRPRIRFNGCYISTNNYIRPGQAAPSQLTWSSPVHIVTYYRYLRFFRDGSAISLLTTAEPFEVVHHLTFELLATHRNGANAHLPSAVMQHALRGRWKLIPAAEHPEGVEGDLCVETDGVGPKYMYRQDLSLRSAGKGARNNKLAWSAYWLYNRLTDDWAEFSRRNEKPLFWSRVRSYGNGA</sequence>
<dbReference type="EMBL" id="KN832881">
    <property type="protein sequence ID" value="KIM97831.1"/>
    <property type="molecule type" value="Genomic_DNA"/>
</dbReference>
<dbReference type="PANTHER" id="PTHR12874">
    <property type="entry name" value="F-BOX ONLY PROTEIN 48-RELATED"/>
    <property type="match status" value="1"/>
</dbReference>
<evidence type="ECO:0000313" key="4">
    <source>
        <dbReference type="EMBL" id="KIM97831.1"/>
    </source>
</evidence>
<organism evidence="4 5">
    <name type="scientific">Oidiodendron maius (strain Zn)</name>
    <dbReference type="NCBI Taxonomy" id="913774"/>
    <lineage>
        <taxon>Eukaryota</taxon>
        <taxon>Fungi</taxon>
        <taxon>Dikarya</taxon>
        <taxon>Ascomycota</taxon>
        <taxon>Pezizomycotina</taxon>
        <taxon>Leotiomycetes</taxon>
        <taxon>Leotiomycetes incertae sedis</taxon>
        <taxon>Myxotrichaceae</taxon>
        <taxon>Oidiodendron</taxon>
    </lineage>
</organism>
<dbReference type="GO" id="GO:0005737">
    <property type="term" value="C:cytoplasm"/>
    <property type="evidence" value="ECO:0007669"/>
    <property type="project" value="TreeGrafter"/>
</dbReference>
<feature type="compositionally biased region" description="Basic and acidic residues" evidence="2">
    <location>
        <begin position="51"/>
        <end position="60"/>
    </location>
</feature>
<evidence type="ECO:0000259" key="3">
    <source>
        <dbReference type="PROSITE" id="PS50181"/>
    </source>
</evidence>
<dbReference type="SUPFAM" id="SSF81383">
    <property type="entry name" value="F-box domain"/>
    <property type="match status" value="1"/>
</dbReference>
<evidence type="ECO:0000256" key="1">
    <source>
        <dbReference type="ARBA" id="ARBA00022786"/>
    </source>
</evidence>
<dbReference type="STRING" id="913774.A0A0C3H5U6"/>
<dbReference type="InterPro" id="IPR001810">
    <property type="entry name" value="F-box_dom"/>
</dbReference>
<dbReference type="InterPro" id="IPR036047">
    <property type="entry name" value="F-box-like_dom_sf"/>
</dbReference>
<dbReference type="GO" id="GO:0031146">
    <property type="term" value="P:SCF-dependent proteasomal ubiquitin-dependent protein catabolic process"/>
    <property type="evidence" value="ECO:0007669"/>
    <property type="project" value="TreeGrafter"/>
</dbReference>
<dbReference type="OrthoDB" id="2117972at2759"/>
<feature type="region of interest" description="Disordered" evidence="2">
    <location>
        <begin position="1"/>
        <end position="98"/>
    </location>
</feature>
<dbReference type="PANTHER" id="PTHR12874:SF9">
    <property type="entry name" value="F-BOX ONLY PROTEIN 48"/>
    <property type="match status" value="1"/>
</dbReference>
<dbReference type="Proteomes" id="UP000054321">
    <property type="component" value="Unassembled WGS sequence"/>
</dbReference>
<feature type="domain" description="F-box" evidence="3">
    <location>
        <begin position="201"/>
        <end position="251"/>
    </location>
</feature>
<dbReference type="Pfam" id="PF19270">
    <property type="entry name" value="FBO_C"/>
    <property type="match status" value="1"/>
</dbReference>
<accession>A0A0C3H5U6</accession>
<protein>
    <recommendedName>
        <fullName evidence="3">F-box domain-containing protein</fullName>
    </recommendedName>
</protein>
<reference evidence="4 5" key="1">
    <citation type="submission" date="2014-04" db="EMBL/GenBank/DDBJ databases">
        <authorList>
            <consortium name="DOE Joint Genome Institute"/>
            <person name="Kuo A."/>
            <person name="Martino E."/>
            <person name="Perotto S."/>
            <person name="Kohler A."/>
            <person name="Nagy L.G."/>
            <person name="Floudas D."/>
            <person name="Copeland A."/>
            <person name="Barry K.W."/>
            <person name="Cichocki N."/>
            <person name="Veneault-Fourrey C."/>
            <person name="LaButti K."/>
            <person name="Lindquist E.A."/>
            <person name="Lipzen A."/>
            <person name="Lundell T."/>
            <person name="Morin E."/>
            <person name="Murat C."/>
            <person name="Sun H."/>
            <person name="Tunlid A."/>
            <person name="Henrissat B."/>
            <person name="Grigoriev I.V."/>
            <person name="Hibbett D.S."/>
            <person name="Martin F."/>
            <person name="Nordberg H.P."/>
            <person name="Cantor M.N."/>
            <person name="Hua S.X."/>
        </authorList>
    </citation>
    <scope>NUCLEOTIDE SEQUENCE [LARGE SCALE GENOMIC DNA]</scope>
    <source>
        <strain evidence="4 5">Zn</strain>
    </source>
</reference>
<dbReference type="Gene3D" id="1.20.1280.50">
    <property type="match status" value="1"/>
</dbReference>
<evidence type="ECO:0000313" key="5">
    <source>
        <dbReference type="Proteomes" id="UP000054321"/>
    </source>
</evidence>
<proteinExistence type="predicted"/>
<dbReference type="GO" id="GO:0019005">
    <property type="term" value="C:SCF ubiquitin ligase complex"/>
    <property type="evidence" value="ECO:0007669"/>
    <property type="project" value="TreeGrafter"/>
</dbReference>
<dbReference type="Pfam" id="PF12937">
    <property type="entry name" value="F-box-like"/>
    <property type="match status" value="1"/>
</dbReference>
<dbReference type="FunCoup" id="A0A0C3H5U6">
    <property type="interactions" value="134"/>
</dbReference>
<reference evidence="5" key="2">
    <citation type="submission" date="2015-01" db="EMBL/GenBank/DDBJ databases">
        <title>Evolutionary Origins and Diversification of the Mycorrhizal Mutualists.</title>
        <authorList>
            <consortium name="DOE Joint Genome Institute"/>
            <consortium name="Mycorrhizal Genomics Consortium"/>
            <person name="Kohler A."/>
            <person name="Kuo A."/>
            <person name="Nagy L.G."/>
            <person name="Floudas D."/>
            <person name="Copeland A."/>
            <person name="Barry K.W."/>
            <person name="Cichocki N."/>
            <person name="Veneault-Fourrey C."/>
            <person name="LaButti K."/>
            <person name="Lindquist E.A."/>
            <person name="Lipzen A."/>
            <person name="Lundell T."/>
            <person name="Morin E."/>
            <person name="Murat C."/>
            <person name="Riley R."/>
            <person name="Ohm R."/>
            <person name="Sun H."/>
            <person name="Tunlid A."/>
            <person name="Henrissat B."/>
            <person name="Grigoriev I.V."/>
            <person name="Hibbett D.S."/>
            <person name="Martin F."/>
        </authorList>
    </citation>
    <scope>NUCLEOTIDE SEQUENCE [LARGE SCALE GENOMIC DNA]</scope>
    <source>
        <strain evidence="5">Zn</strain>
    </source>
</reference>
<name>A0A0C3H5U6_OIDMZ</name>
<evidence type="ECO:0000256" key="2">
    <source>
        <dbReference type="SAM" id="MobiDB-lite"/>
    </source>
</evidence>
<gene>
    <name evidence="4" type="ORF">OIDMADRAFT_182199</name>
</gene>
<keyword evidence="5" id="KW-1185">Reference proteome</keyword>
<dbReference type="InterPro" id="IPR045464">
    <property type="entry name" value="Hrt3/FBXO9_C"/>
</dbReference>
<dbReference type="PROSITE" id="PS50181">
    <property type="entry name" value="FBOX"/>
    <property type="match status" value="1"/>
</dbReference>